<dbReference type="EMBL" id="CAKXZS010000015">
    <property type="protein sequence ID" value="CAH2399791.1"/>
    <property type="molecule type" value="Genomic_DNA"/>
</dbReference>
<protein>
    <submittedName>
        <fullName evidence="1">Uncharacterized protein</fullName>
    </submittedName>
</protein>
<evidence type="ECO:0000313" key="1">
    <source>
        <dbReference type="EMBL" id="CAH2399791.1"/>
    </source>
</evidence>
<dbReference type="Proteomes" id="UP001152604">
    <property type="component" value="Unassembled WGS sequence"/>
</dbReference>
<comment type="caution">
    <text evidence="1">The sequence shown here is derived from an EMBL/GenBank/DDBJ whole genome shotgun (WGS) entry which is preliminary data.</text>
</comment>
<reference evidence="1" key="1">
    <citation type="submission" date="2022-03" db="EMBL/GenBank/DDBJ databases">
        <authorList>
            <person name="Brunel B."/>
        </authorList>
    </citation>
    <scope>NUCLEOTIDE SEQUENCE</scope>
    <source>
        <strain evidence="1">STM4922sample</strain>
    </source>
</reference>
<gene>
    <name evidence="1" type="ORF">MES4922_220060</name>
</gene>
<accession>A0ABM9DUF0</accession>
<name>A0ABM9DUF0_9HYPH</name>
<keyword evidence="2" id="KW-1185">Reference proteome</keyword>
<evidence type="ECO:0000313" key="2">
    <source>
        <dbReference type="Proteomes" id="UP001152604"/>
    </source>
</evidence>
<organism evidence="1 2">
    <name type="scientific">Mesorhizobium ventifaucium</name>
    <dbReference type="NCBI Taxonomy" id="666020"/>
    <lineage>
        <taxon>Bacteria</taxon>
        <taxon>Pseudomonadati</taxon>
        <taxon>Pseudomonadota</taxon>
        <taxon>Alphaproteobacteria</taxon>
        <taxon>Hyphomicrobiales</taxon>
        <taxon>Phyllobacteriaceae</taxon>
        <taxon>Mesorhizobium</taxon>
    </lineage>
</organism>
<sequence>MPEFLSRLGCAKMLAGMNSPVANAAAKKHGATHKNVAMQCRYRNVRVLDERDGFFTKVARRKGWKL</sequence>
<proteinExistence type="predicted"/>